<dbReference type="AlphaFoldDB" id="A0A136A665"/>
<evidence type="ECO:0000256" key="2">
    <source>
        <dbReference type="ARBA" id="ARBA00023315"/>
    </source>
</evidence>
<accession>A0A136A665</accession>
<evidence type="ECO:0000313" key="5">
    <source>
        <dbReference type="Proteomes" id="UP000070299"/>
    </source>
</evidence>
<dbReference type="InterPro" id="IPR000182">
    <property type="entry name" value="GNAT_dom"/>
</dbReference>
<dbReference type="Pfam" id="PF13420">
    <property type="entry name" value="Acetyltransf_4"/>
    <property type="match status" value="1"/>
</dbReference>
<dbReference type="Proteomes" id="UP000070299">
    <property type="component" value="Unassembled WGS sequence"/>
</dbReference>
<dbReference type="PANTHER" id="PTHR43072">
    <property type="entry name" value="N-ACETYLTRANSFERASE"/>
    <property type="match status" value="1"/>
</dbReference>
<dbReference type="Gene3D" id="3.40.630.30">
    <property type="match status" value="1"/>
</dbReference>
<reference evidence="5" key="1">
    <citation type="submission" date="2016-02" db="EMBL/GenBank/DDBJ databases">
        <authorList>
            <person name="Schultz-Johansen M."/>
            <person name="Glaring M.A."/>
            <person name="Bech P.K."/>
            <person name="Stougaard P."/>
        </authorList>
    </citation>
    <scope>NUCLEOTIDE SEQUENCE [LARGE SCALE GENOMIC DNA]</scope>
    <source>
        <strain evidence="5">S66</strain>
    </source>
</reference>
<keyword evidence="5" id="KW-1185">Reference proteome</keyword>
<dbReference type="PROSITE" id="PS51186">
    <property type="entry name" value="GNAT"/>
    <property type="match status" value="1"/>
</dbReference>
<dbReference type="SUPFAM" id="SSF55729">
    <property type="entry name" value="Acyl-CoA N-acyltransferases (Nat)"/>
    <property type="match status" value="1"/>
</dbReference>
<comment type="caution">
    <text evidence="4">The sequence shown here is derived from an EMBL/GenBank/DDBJ whole genome shotgun (WGS) entry which is preliminary data.</text>
</comment>
<feature type="domain" description="N-acetyltransferase" evidence="3">
    <location>
        <begin position="2"/>
        <end position="164"/>
    </location>
</feature>
<dbReference type="NCBIfam" id="NF040504">
    <property type="entry name" value="resist_ArsN1b"/>
    <property type="match status" value="1"/>
</dbReference>
<evidence type="ECO:0000259" key="3">
    <source>
        <dbReference type="PROSITE" id="PS51186"/>
    </source>
</evidence>
<dbReference type="CDD" id="cd04301">
    <property type="entry name" value="NAT_SF"/>
    <property type="match status" value="1"/>
</dbReference>
<organism evidence="4 5">
    <name type="scientific">Paraglaciecola hydrolytica</name>
    <dbReference type="NCBI Taxonomy" id="1799789"/>
    <lineage>
        <taxon>Bacteria</taxon>
        <taxon>Pseudomonadati</taxon>
        <taxon>Pseudomonadota</taxon>
        <taxon>Gammaproteobacteria</taxon>
        <taxon>Alteromonadales</taxon>
        <taxon>Alteromonadaceae</taxon>
        <taxon>Paraglaciecola</taxon>
    </lineage>
</organism>
<dbReference type="RefSeq" id="WP_068371570.1">
    <property type="nucleotide sequence ID" value="NZ_LSNE01000002.1"/>
</dbReference>
<dbReference type="PANTHER" id="PTHR43072:SF23">
    <property type="entry name" value="UPF0039 PROTEIN C11D3.02C"/>
    <property type="match status" value="1"/>
</dbReference>
<evidence type="ECO:0000256" key="1">
    <source>
        <dbReference type="ARBA" id="ARBA00022679"/>
    </source>
</evidence>
<dbReference type="STRING" id="1799789.AX660_04645"/>
<name>A0A136A665_9ALTE</name>
<protein>
    <submittedName>
        <fullName evidence="4">Phosphinothricin acetyltransferase</fullName>
    </submittedName>
</protein>
<dbReference type="OrthoDB" id="5459937at2"/>
<gene>
    <name evidence="4" type="ORF">AX660_04645</name>
</gene>
<sequence length="165" mass="18727">MTLIRPVRHGDAEAITSIYNYFIEHTVITFEELKVSAGDMAQRFKTTQKNELPWLVAEQDSVVVGYAYASKWKERSAYRHSVEVTVYVAQTATRQGIGRRLYNCLFKELVARNVNAVMAGIALPNPASIALHESFGMEKVAHFKQVGCKFGQWVDVAYWQKLLNP</sequence>
<dbReference type="GO" id="GO:0016747">
    <property type="term" value="F:acyltransferase activity, transferring groups other than amino-acyl groups"/>
    <property type="evidence" value="ECO:0007669"/>
    <property type="project" value="InterPro"/>
</dbReference>
<proteinExistence type="predicted"/>
<dbReference type="EMBL" id="LSNE01000002">
    <property type="protein sequence ID" value="KXI30718.1"/>
    <property type="molecule type" value="Genomic_DNA"/>
</dbReference>
<keyword evidence="2" id="KW-0012">Acyltransferase</keyword>
<evidence type="ECO:0000313" key="4">
    <source>
        <dbReference type="EMBL" id="KXI30718.1"/>
    </source>
</evidence>
<keyword evidence="1 4" id="KW-0808">Transferase</keyword>
<dbReference type="InterPro" id="IPR016181">
    <property type="entry name" value="Acyl_CoA_acyltransferase"/>
</dbReference>